<gene>
    <name evidence="1" type="ORF">LTR77_004534</name>
</gene>
<dbReference type="AlphaFoldDB" id="A0AAV9PDQ4"/>
<dbReference type="EMBL" id="JAVRRT010000006">
    <property type="protein sequence ID" value="KAK5171390.1"/>
    <property type="molecule type" value="Genomic_DNA"/>
</dbReference>
<reference evidence="1 2" key="1">
    <citation type="submission" date="2023-08" db="EMBL/GenBank/DDBJ databases">
        <title>Black Yeasts Isolated from many extreme environments.</title>
        <authorList>
            <person name="Coleine C."/>
            <person name="Stajich J.E."/>
            <person name="Selbmann L."/>
        </authorList>
    </citation>
    <scope>NUCLEOTIDE SEQUENCE [LARGE SCALE GENOMIC DNA]</scope>
    <source>
        <strain evidence="1 2">CCFEE 5935</strain>
    </source>
</reference>
<dbReference type="Proteomes" id="UP001337655">
    <property type="component" value="Unassembled WGS sequence"/>
</dbReference>
<dbReference type="GeneID" id="89925880"/>
<proteinExistence type="predicted"/>
<dbReference type="RefSeq" id="XP_064660418.1">
    <property type="nucleotide sequence ID" value="XM_064801788.1"/>
</dbReference>
<keyword evidence="2" id="KW-1185">Reference proteome</keyword>
<comment type="caution">
    <text evidence="1">The sequence shown here is derived from an EMBL/GenBank/DDBJ whole genome shotgun (WGS) entry which is preliminary data.</text>
</comment>
<accession>A0AAV9PDQ4</accession>
<evidence type="ECO:0000313" key="1">
    <source>
        <dbReference type="EMBL" id="KAK5171390.1"/>
    </source>
</evidence>
<sequence length="558" mass="63181">MAPKTCTNCKEATCSGCRKPDRVYKPFNENVYKLNLRALVDYSVYRSSDERSNDKVAQTIAPQMLNGREPPDLELLVHLAPSLADIEKAVNTTAEHVKGVFFEVYMNAPEEVSVRAYGLWVKWKAENVFPEDLRLIPGTSREAAAKEYPEALRFFSGCLQEVALACQWAKHLKQHLWEAERAEDDPYFLGLLEKDQRRMFAREEYGINIDCPQWDAAGEIASAVIKGKKPPSLRLLKDIQPDTVTLSWAFNTALVSMNGTIMKVQRGDGDSKPPNWILSRTYKMTSHWDCIMVMFENSKMIWKAAETGEELSLFAACLNDLAECLSFWSKREYGLWPSEPAQPKPKVKLSATGKTKHTDKFVENNGKEREIPKTIDDFSLDMLMDLDLLGLDGLSISNGSAVSKWRAKYSDGEMIGLRYGVRPNMEGDVETDLARKVAHKVTKDGLQHPSMSMLEVLDASADDLADGVEIGSDWIVKSCDSMRKAQGESVGEGFLKDFRKYDARSSGGYLSDRKASKEKNREYFFECMQDAALVWNWVNPNPEKKDPRFDFTKKMTKE</sequence>
<evidence type="ECO:0000313" key="2">
    <source>
        <dbReference type="Proteomes" id="UP001337655"/>
    </source>
</evidence>
<protein>
    <submittedName>
        <fullName evidence="1">Uncharacterized protein</fullName>
    </submittedName>
</protein>
<organism evidence="1 2">
    <name type="scientific">Saxophila tyrrhenica</name>
    <dbReference type="NCBI Taxonomy" id="1690608"/>
    <lineage>
        <taxon>Eukaryota</taxon>
        <taxon>Fungi</taxon>
        <taxon>Dikarya</taxon>
        <taxon>Ascomycota</taxon>
        <taxon>Pezizomycotina</taxon>
        <taxon>Dothideomycetes</taxon>
        <taxon>Dothideomycetidae</taxon>
        <taxon>Mycosphaerellales</taxon>
        <taxon>Extremaceae</taxon>
        <taxon>Saxophila</taxon>
    </lineage>
</organism>
<name>A0AAV9PDQ4_9PEZI</name>